<reference evidence="3" key="1">
    <citation type="submission" date="2023-06" db="EMBL/GenBank/DDBJ databases">
        <title>Survivors Of The Sea: Transcriptome response of Skeletonema marinoi to long-term dormancy.</title>
        <authorList>
            <person name="Pinder M.I.M."/>
            <person name="Kourtchenko O."/>
            <person name="Robertson E.K."/>
            <person name="Larsson T."/>
            <person name="Maumus F."/>
            <person name="Osuna-Cruz C.M."/>
            <person name="Vancaester E."/>
            <person name="Stenow R."/>
            <person name="Vandepoele K."/>
            <person name="Ploug H."/>
            <person name="Bruchert V."/>
            <person name="Godhe A."/>
            <person name="Topel M."/>
        </authorList>
    </citation>
    <scope>NUCLEOTIDE SEQUENCE</scope>
    <source>
        <strain evidence="3">R05AC</strain>
    </source>
</reference>
<dbReference type="AlphaFoldDB" id="A0AAD8Y9G2"/>
<sequence>MMMFGRLSTEVSESVFLKLVDLCPFLAADRDRYDDDAVYAVLKKYPRVACLRHSFRFGVGTNIHPLAVVIALGGSLKVIKAMVNTCPEALNERLGRRTLLHYVISEGVDIQIIKYITAQCCPTLISQTDSFGSIPLHLAASYPSSSRLVLSHLLEIYPNGAHALDNRSQTALHRACKSRASLSKVLALIEANPKALFWRDYGKNTPLNWAEKFDHSLTDVCPEVVELISMMEDILTLQCSERVINGQYAHDHTTDVLHDDTIDEQRQRAKEILSHFQAMSWYEGIRIAFACNRNLISLIEVQLELYPTLLSILARPNCGYVGTNFGLESTYAILLRCPGAFGGDRI</sequence>
<gene>
    <name evidence="3" type="ORF">QTG54_006834</name>
</gene>
<keyword evidence="2" id="KW-0040">ANK repeat</keyword>
<evidence type="ECO:0000256" key="1">
    <source>
        <dbReference type="ARBA" id="ARBA00022737"/>
    </source>
</evidence>
<name>A0AAD8Y9G2_9STRA</name>
<comment type="caution">
    <text evidence="3">The sequence shown here is derived from an EMBL/GenBank/DDBJ whole genome shotgun (WGS) entry which is preliminary data.</text>
</comment>
<dbReference type="InterPro" id="IPR036770">
    <property type="entry name" value="Ankyrin_rpt-contain_sf"/>
</dbReference>
<accession>A0AAD8Y9G2</accession>
<dbReference type="SUPFAM" id="SSF48403">
    <property type="entry name" value="Ankyrin repeat"/>
    <property type="match status" value="1"/>
</dbReference>
<dbReference type="GO" id="GO:0005737">
    <property type="term" value="C:cytoplasm"/>
    <property type="evidence" value="ECO:0007669"/>
    <property type="project" value="TreeGrafter"/>
</dbReference>
<dbReference type="GO" id="GO:0051017">
    <property type="term" value="P:actin filament bundle assembly"/>
    <property type="evidence" value="ECO:0007669"/>
    <property type="project" value="TreeGrafter"/>
</dbReference>
<dbReference type="Gene3D" id="1.25.40.20">
    <property type="entry name" value="Ankyrin repeat-containing domain"/>
    <property type="match status" value="1"/>
</dbReference>
<organism evidence="3 4">
    <name type="scientific">Skeletonema marinoi</name>
    <dbReference type="NCBI Taxonomy" id="267567"/>
    <lineage>
        <taxon>Eukaryota</taxon>
        <taxon>Sar</taxon>
        <taxon>Stramenopiles</taxon>
        <taxon>Ochrophyta</taxon>
        <taxon>Bacillariophyta</taxon>
        <taxon>Coscinodiscophyceae</taxon>
        <taxon>Thalassiosirophycidae</taxon>
        <taxon>Thalassiosirales</taxon>
        <taxon>Skeletonemataceae</taxon>
        <taxon>Skeletonema</taxon>
        <taxon>Skeletonema marinoi-dohrnii complex</taxon>
    </lineage>
</organism>
<evidence type="ECO:0000313" key="3">
    <source>
        <dbReference type="EMBL" id="KAK1742269.1"/>
    </source>
</evidence>
<dbReference type="GO" id="GO:0051015">
    <property type="term" value="F:actin filament binding"/>
    <property type="evidence" value="ECO:0007669"/>
    <property type="project" value="TreeGrafter"/>
</dbReference>
<proteinExistence type="predicted"/>
<evidence type="ECO:0000256" key="2">
    <source>
        <dbReference type="ARBA" id="ARBA00023043"/>
    </source>
</evidence>
<dbReference type="InterPro" id="IPR052420">
    <property type="entry name" value="Espin/Espin-like"/>
</dbReference>
<dbReference type="PANTHER" id="PTHR24153:SF8">
    <property type="entry name" value="FORKED, ISOFORM F"/>
    <property type="match status" value="1"/>
</dbReference>
<protein>
    <recommendedName>
        <fullName evidence="5">Ankyrin</fullName>
    </recommendedName>
</protein>
<keyword evidence="1" id="KW-0677">Repeat</keyword>
<evidence type="ECO:0008006" key="5">
    <source>
        <dbReference type="Google" id="ProtNLM"/>
    </source>
</evidence>
<dbReference type="Proteomes" id="UP001224775">
    <property type="component" value="Unassembled WGS sequence"/>
</dbReference>
<evidence type="ECO:0000313" key="4">
    <source>
        <dbReference type="Proteomes" id="UP001224775"/>
    </source>
</evidence>
<keyword evidence="4" id="KW-1185">Reference proteome</keyword>
<dbReference type="EMBL" id="JATAAI010000011">
    <property type="protein sequence ID" value="KAK1742269.1"/>
    <property type="molecule type" value="Genomic_DNA"/>
</dbReference>
<dbReference type="PANTHER" id="PTHR24153">
    <property type="entry name" value="ESPIN"/>
    <property type="match status" value="1"/>
</dbReference>